<gene>
    <name evidence="9 12" type="primary">hisA</name>
    <name evidence="12" type="ORF">C5O25_04920</name>
</gene>
<comment type="catalytic activity">
    <reaction evidence="1 9 11">
        <text>1-(5-phospho-beta-D-ribosyl)-5-[(5-phospho-beta-D-ribosylamino)methylideneamino]imidazole-4-carboxamide = 5-[(5-phospho-1-deoxy-D-ribulos-1-ylimino)methylamino]-1-(5-phospho-beta-D-ribosyl)imidazole-4-carboxamide</text>
        <dbReference type="Rhea" id="RHEA:15469"/>
        <dbReference type="ChEBI" id="CHEBI:58435"/>
        <dbReference type="ChEBI" id="CHEBI:58525"/>
        <dbReference type="EC" id="5.3.1.16"/>
    </reaction>
</comment>
<dbReference type="InterPro" id="IPR023016">
    <property type="entry name" value="HisA/PriA"/>
</dbReference>
<dbReference type="GO" id="GO:0003949">
    <property type="term" value="F:1-(5-phosphoribosyl)-5-[(5-phosphoribosylamino)methylideneamino]imidazole-4-carboxamide isomerase activity"/>
    <property type="evidence" value="ECO:0007669"/>
    <property type="project" value="UniProtKB-UniRule"/>
</dbReference>
<reference evidence="13" key="1">
    <citation type="submission" date="2018-02" db="EMBL/GenBank/DDBJ databases">
        <authorList>
            <person name="Clavel T."/>
            <person name="Strowig T."/>
        </authorList>
    </citation>
    <scope>NUCLEOTIDE SEQUENCE [LARGE SCALE GENOMIC DNA]</scope>
    <source>
        <strain evidence="13">DSM 100764</strain>
    </source>
</reference>
<dbReference type="FunFam" id="3.20.20.70:FF:000009">
    <property type="entry name" value="1-(5-phosphoribosyl)-5-[(5-phosphoribosylamino)methylideneamino] imidazole-4-carboxamide isomerase"/>
    <property type="match status" value="1"/>
</dbReference>
<evidence type="ECO:0000256" key="11">
    <source>
        <dbReference type="RuleBase" id="RU003658"/>
    </source>
</evidence>
<dbReference type="GO" id="GO:0000105">
    <property type="term" value="P:L-histidine biosynthetic process"/>
    <property type="evidence" value="ECO:0007669"/>
    <property type="project" value="UniProtKB-UniRule"/>
</dbReference>
<dbReference type="InterPro" id="IPR006063">
    <property type="entry name" value="HisA_bact_arch"/>
</dbReference>
<keyword evidence="8 9" id="KW-0413">Isomerase</keyword>
<dbReference type="UniPathway" id="UPA00031">
    <property type="reaction ID" value="UER00009"/>
</dbReference>
<sequence>MIEIIPAIDIIGGRCVRLSQGDYNRLTTYDSRPEEIARRMADAGVGRIHVVDLDGAKSGAPVNLRSVEAIASLGVAEIELGGGLKSDSALRSAFDAGATYAIGGSIAVKDQPTFAGWLRSFGPQRIILGADVRDGRVATDGWLADSPLTAADLIDRFRADGLTQAICTDIASDGMLKGPATEFYTGLSEMFPDVTVTVSGGISSMDDIMRLDDLGLKRVIVGKAIYEGHITLKQIEHYISTRG</sequence>
<evidence type="ECO:0000256" key="7">
    <source>
        <dbReference type="ARBA" id="ARBA00023102"/>
    </source>
</evidence>
<keyword evidence="13" id="KW-1185">Reference proteome</keyword>
<evidence type="ECO:0000256" key="5">
    <source>
        <dbReference type="ARBA" id="ARBA00022490"/>
    </source>
</evidence>
<dbReference type="GO" id="GO:0005737">
    <property type="term" value="C:cytoplasm"/>
    <property type="evidence" value="ECO:0007669"/>
    <property type="project" value="UniProtKB-SubCell"/>
</dbReference>
<evidence type="ECO:0000256" key="1">
    <source>
        <dbReference type="ARBA" id="ARBA00000901"/>
    </source>
</evidence>
<dbReference type="SUPFAM" id="SSF51366">
    <property type="entry name" value="Ribulose-phoshate binding barrel"/>
    <property type="match status" value="1"/>
</dbReference>
<dbReference type="Pfam" id="PF00977">
    <property type="entry name" value="His_biosynth"/>
    <property type="match status" value="1"/>
</dbReference>
<evidence type="ECO:0000313" key="12">
    <source>
        <dbReference type="EMBL" id="PWB08181.1"/>
    </source>
</evidence>
<comment type="caution">
    <text evidence="12">The sequence shown here is derived from an EMBL/GenBank/DDBJ whole genome shotgun (WGS) entry which is preliminary data.</text>
</comment>
<accession>A0A2V1IU06</accession>
<evidence type="ECO:0000256" key="9">
    <source>
        <dbReference type="HAMAP-Rule" id="MF_01014"/>
    </source>
</evidence>
<dbReference type="CDD" id="cd04732">
    <property type="entry name" value="HisA"/>
    <property type="match status" value="1"/>
</dbReference>
<keyword evidence="6 9" id="KW-0028">Amino-acid biosynthesis</keyword>
<organism evidence="12 13">
    <name type="scientific">Paramuribaculum intestinale</name>
    <dbReference type="NCBI Taxonomy" id="2094151"/>
    <lineage>
        <taxon>Bacteria</taxon>
        <taxon>Pseudomonadati</taxon>
        <taxon>Bacteroidota</taxon>
        <taxon>Bacteroidia</taxon>
        <taxon>Bacteroidales</taxon>
        <taxon>Muribaculaceae</taxon>
        <taxon>Paramuribaculum</taxon>
    </lineage>
</organism>
<evidence type="ECO:0000256" key="10">
    <source>
        <dbReference type="RuleBase" id="RU003657"/>
    </source>
</evidence>
<dbReference type="InterPro" id="IPR006062">
    <property type="entry name" value="His_biosynth"/>
</dbReference>
<evidence type="ECO:0000256" key="3">
    <source>
        <dbReference type="ARBA" id="ARBA00005133"/>
    </source>
</evidence>
<dbReference type="InterPro" id="IPR013785">
    <property type="entry name" value="Aldolase_TIM"/>
</dbReference>
<feature type="active site" description="Proton acceptor" evidence="9">
    <location>
        <position position="9"/>
    </location>
</feature>
<dbReference type="PANTHER" id="PTHR43090:SF2">
    <property type="entry name" value="1-(5-PHOSPHORIBOSYL)-5-[(5-PHOSPHORIBOSYLAMINO)METHYLIDENEAMINO] IMIDAZOLE-4-CARBOXAMIDE ISOMERASE"/>
    <property type="match status" value="1"/>
</dbReference>
<evidence type="ECO:0000256" key="6">
    <source>
        <dbReference type="ARBA" id="ARBA00022605"/>
    </source>
</evidence>
<protein>
    <recommendedName>
        <fullName evidence="9 11">1-(5-phosphoribosyl)-5-[(5-phosphoribosylamino)methylideneamino] imidazole-4-carboxamide isomerase</fullName>
        <ecNumber evidence="9 11">5.3.1.16</ecNumber>
    </recommendedName>
    <alternativeName>
        <fullName evidence="9">Phosphoribosylformimino-5-aminoimidazole carboxamide ribotide isomerase</fullName>
    </alternativeName>
</protein>
<evidence type="ECO:0000256" key="4">
    <source>
        <dbReference type="ARBA" id="ARBA00009667"/>
    </source>
</evidence>
<dbReference type="InterPro" id="IPR011060">
    <property type="entry name" value="RibuloseP-bd_barrel"/>
</dbReference>
<keyword evidence="5 9" id="KW-0963">Cytoplasm</keyword>
<dbReference type="EC" id="5.3.1.16" evidence="9 11"/>
<evidence type="ECO:0000313" key="13">
    <source>
        <dbReference type="Proteomes" id="UP000244925"/>
    </source>
</evidence>
<dbReference type="Gene3D" id="3.20.20.70">
    <property type="entry name" value="Aldolase class I"/>
    <property type="match status" value="1"/>
</dbReference>
<feature type="active site" description="Proton donor" evidence="9">
    <location>
        <position position="131"/>
    </location>
</feature>
<dbReference type="EMBL" id="PUBV01000007">
    <property type="protein sequence ID" value="PWB08181.1"/>
    <property type="molecule type" value="Genomic_DNA"/>
</dbReference>
<dbReference type="InterPro" id="IPR044524">
    <property type="entry name" value="Isoase_HisA-like"/>
</dbReference>
<comment type="subcellular location">
    <subcellularLocation>
        <location evidence="2 9 11">Cytoplasm</location>
    </subcellularLocation>
</comment>
<dbReference type="AlphaFoldDB" id="A0A2V1IU06"/>
<evidence type="ECO:0000256" key="8">
    <source>
        <dbReference type="ARBA" id="ARBA00023235"/>
    </source>
</evidence>
<evidence type="ECO:0000256" key="2">
    <source>
        <dbReference type="ARBA" id="ARBA00004496"/>
    </source>
</evidence>
<dbReference type="NCBIfam" id="TIGR00007">
    <property type="entry name" value="1-(5-phosphoribosyl)-5-[(5-phosphoribosylamino)methylideneamino]imidazole-4-carboxamide isomerase"/>
    <property type="match status" value="1"/>
</dbReference>
<keyword evidence="7 9" id="KW-0368">Histidine biosynthesis</keyword>
<name>A0A2V1IU06_9BACT</name>
<dbReference type="GO" id="GO:0000162">
    <property type="term" value="P:L-tryptophan biosynthetic process"/>
    <property type="evidence" value="ECO:0007669"/>
    <property type="project" value="TreeGrafter"/>
</dbReference>
<dbReference type="Proteomes" id="UP000244925">
    <property type="component" value="Unassembled WGS sequence"/>
</dbReference>
<dbReference type="GeneID" id="93424979"/>
<dbReference type="RefSeq" id="WP_107035618.1">
    <property type="nucleotide sequence ID" value="NZ_CAOLHR010000031.1"/>
</dbReference>
<comment type="similarity">
    <text evidence="4 9 10">Belongs to the HisA/HisF family.</text>
</comment>
<dbReference type="HAMAP" id="MF_01014">
    <property type="entry name" value="HisA"/>
    <property type="match status" value="1"/>
</dbReference>
<comment type="pathway">
    <text evidence="3 9 11">Amino-acid biosynthesis; L-histidine biosynthesis; L-histidine from 5-phospho-alpha-D-ribose 1-diphosphate: step 4/9.</text>
</comment>
<dbReference type="PANTHER" id="PTHR43090">
    <property type="entry name" value="1-(5-PHOSPHORIBOSYL)-5-[(5-PHOSPHORIBOSYLAMINO)METHYLIDENEAMINO] IMIDAZOLE-4-CARBOXAMIDE ISOMERASE"/>
    <property type="match status" value="1"/>
</dbReference>
<proteinExistence type="inferred from homology"/>